<name>A0A6J6H5A9_9ZZZZ</name>
<gene>
    <name evidence="1" type="ORF">UFOPK1842_00650</name>
</gene>
<accession>A0A6J6H5A9</accession>
<proteinExistence type="predicted"/>
<dbReference type="AlphaFoldDB" id="A0A6J6H5A9"/>
<sequence length="562" mass="59330">MKKREKRSFSSVALRVAVASILPIASLTFVSNASGADAPVATTLVRPEGLPNIPALPFAGVKAATFTTPNSMVNLTTSPSQGVVGDSFKIDGKALLPDTEYVLTWSTSDASWLAGIEPNTVNYMGTSYVNYHVNLANVKTNATGGFSYSAKIPSDWGGVHDIYLVKDGVAAGHGGVQVSRSFNMSPKSGPIGTPITVTYTGLGPKLYAAGSALIYDNHFAGEMLARWSRGTAKAVILATGKVGNHLIQANEAISFSYLNVLQSPVPYANSGQGIFKITKDPGAFKPYVKYPTKVTPTVSQRTTLSSIGLDPNTNAVASLSIDSGPVGSKTTLNVTGLTTTGSHQIVWATVVGNRVNCSGTCWIYNSIPLATVDVTSSTLSKEVTIPDHLGGWHVIQIKQGDVIEAQSIFYVKESIMNFYDKAGKVIGSGLATADTSGSAEAFAAGGAGKPTNTFKENEEFTISIKGVGWTQFDNTLAVTYDNSYIGYGCGFNSNGYLVVHLRATGGVGTHVIDLRPLLYTQQPSFASTPYGMTPVLTSENDFPGLALGYQIPQFHFAINVVK</sequence>
<organism evidence="1">
    <name type="scientific">freshwater metagenome</name>
    <dbReference type="NCBI Taxonomy" id="449393"/>
    <lineage>
        <taxon>unclassified sequences</taxon>
        <taxon>metagenomes</taxon>
        <taxon>ecological metagenomes</taxon>
    </lineage>
</organism>
<protein>
    <submittedName>
        <fullName evidence="1">Unannotated protein</fullName>
    </submittedName>
</protein>
<dbReference type="EMBL" id="CAEZUQ010000066">
    <property type="protein sequence ID" value="CAB4608711.1"/>
    <property type="molecule type" value="Genomic_DNA"/>
</dbReference>
<evidence type="ECO:0000313" key="1">
    <source>
        <dbReference type="EMBL" id="CAB4608711.1"/>
    </source>
</evidence>
<reference evidence="1" key="1">
    <citation type="submission" date="2020-05" db="EMBL/GenBank/DDBJ databases">
        <authorList>
            <person name="Chiriac C."/>
            <person name="Salcher M."/>
            <person name="Ghai R."/>
            <person name="Kavagutti S V."/>
        </authorList>
    </citation>
    <scope>NUCLEOTIDE SEQUENCE</scope>
</reference>